<keyword evidence="2" id="KW-0233">DNA recombination</keyword>
<dbReference type="EMBL" id="LNFO01000731">
    <property type="protein sequence ID" value="KUG00268.1"/>
    <property type="molecule type" value="Genomic_DNA"/>
</dbReference>
<comment type="caution">
    <text evidence="4">The sequence shown here is derived from an EMBL/GenBank/DDBJ whole genome shotgun (WGS) entry which is preliminary data.</text>
</comment>
<dbReference type="OrthoDB" id="119632at2759"/>
<dbReference type="InterPro" id="IPR011010">
    <property type="entry name" value="DNA_brk_join_enz"/>
</dbReference>
<gene>
    <name evidence="4" type="ORF">AM587_10004612</name>
</gene>
<dbReference type="STRING" id="4790.A0A0W8DVA7"/>
<evidence type="ECO:0000313" key="4">
    <source>
        <dbReference type="EMBL" id="KUG00268.1"/>
    </source>
</evidence>
<evidence type="ECO:0000256" key="1">
    <source>
        <dbReference type="ARBA" id="ARBA00023125"/>
    </source>
</evidence>
<dbReference type="AlphaFoldDB" id="A0A0W8DVA7"/>
<organism evidence="4 5">
    <name type="scientific">Phytophthora nicotianae</name>
    <name type="common">Potato buckeye rot agent</name>
    <name type="synonym">Phytophthora parasitica</name>
    <dbReference type="NCBI Taxonomy" id="4792"/>
    <lineage>
        <taxon>Eukaryota</taxon>
        <taxon>Sar</taxon>
        <taxon>Stramenopiles</taxon>
        <taxon>Oomycota</taxon>
        <taxon>Peronosporomycetes</taxon>
        <taxon>Peronosporales</taxon>
        <taxon>Peronosporaceae</taxon>
        <taxon>Phytophthora</taxon>
    </lineage>
</organism>
<dbReference type="GO" id="GO:0006310">
    <property type="term" value="P:DNA recombination"/>
    <property type="evidence" value="ECO:0007669"/>
    <property type="project" value="UniProtKB-KW"/>
</dbReference>
<feature type="compositionally biased region" description="Polar residues" evidence="3">
    <location>
        <begin position="434"/>
        <end position="460"/>
    </location>
</feature>
<proteinExistence type="predicted"/>
<dbReference type="GO" id="GO:0003677">
    <property type="term" value="F:DNA binding"/>
    <property type="evidence" value="ECO:0007669"/>
    <property type="project" value="UniProtKB-KW"/>
</dbReference>
<sequence>MDLPTTSRLYQAAIAAARFADQRLESRTRSDYSSSLRRFSSFCKSEGYPDPLKERFVELPGVVAAYINLLATSNSSQWPAEKLRAALSWHYTKPEMLAGGHPHDRWVVETSPDGTPVPRGNPARSAAITQILAGLSKSKKRERTPKRASPMSLLMLTKIITFLESNSMFNDTMRLWFSAVCSLSFYGMCRINEVLLMKKGDIQLGLERKSRVDDSNIEFGCFTIRDRKTDHDPLASRTYSLHHLSNEERAAEALTFLDRWFTYARKKLHHTWRDSDYAFPSLTKVPRGASKKRRRKTGVLAGGYSFATVGIKWGSPMSDSNFTQVLNIIAEAAGISRNLLGDEIWLTSDCFRRGGAQYRFMFAPEDRRWSLKLVKWWAGWAPSEKSETVTRYLLDDVLDREENQLGDSLAPDAVSCSSATLEGIRDIDYGDSQLLDNTTQDTQPTTESADAQEPTETSNTELGELKSLLQGLHDMVKNISKIPCSTQEQLCDDDIESPAAGNLGPGSDTTALVSELPHAKSWKDYVHQYWNANPDCHQYRAGVDMLSHERKVHRSRLSRMKIIAEFIREQYDDDQDKFEKHFTTFIGEEITVNKILAAVRKLHKRR</sequence>
<name>A0A0W8DVA7_PHYNI</name>
<dbReference type="Gene3D" id="1.10.443.10">
    <property type="entry name" value="Intergrase catalytic core"/>
    <property type="match status" value="1"/>
</dbReference>
<protein>
    <submittedName>
        <fullName evidence="4">Uncharacterized protein</fullName>
    </submittedName>
</protein>
<keyword evidence="1" id="KW-0238">DNA-binding</keyword>
<dbReference type="InterPro" id="IPR010998">
    <property type="entry name" value="Integrase_recombinase_N"/>
</dbReference>
<dbReference type="SUPFAM" id="SSF56349">
    <property type="entry name" value="DNA breaking-rejoining enzymes"/>
    <property type="match status" value="1"/>
</dbReference>
<evidence type="ECO:0000313" key="5">
    <source>
        <dbReference type="Proteomes" id="UP000052943"/>
    </source>
</evidence>
<feature type="region of interest" description="Disordered" evidence="3">
    <location>
        <begin position="432"/>
        <end position="460"/>
    </location>
</feature>
<evidence type="ECO:0000256" key="2">
    <source>
        <dbReference type="ARBA" id="ARBA00023172"/>
    </source>
</evidence>
<dbReference type="GO" id="GO:0015074">
    <property type="term" value="P:DNA integration"/>
    <property type="evidence" value="ECO:0007669"/>
    <property type="project" value="InterPro"/>
</dbReference>
<dbReference type="Proteomes" id="UP000052943">
    <property type="component" value="Unassembled WGS sequence"/>
</dbReference>
<evidence type="ECO:0000256" key="3">
    <source>
        <dbReference type="SAM" id="MobiDB-lite"/>
    </source>
</evidence>
<accession>A0A0W8DVA7</accession>
<dbReference type="Gene3D" id="1.10.150.130">
    <property type="match status" value="1"/>
</dbReference>
<dbReference type="InterPro" id="IPR013762">
    <property type="entry name" value="Integrase-like_cat_sf"/>
</dbReference>
<reference evidence="4 5" key="1">
    <citation type="submission" date="2015-11" db="EMBL/GenBank/DDBJ databases">
        <title>Genomes and virulence difference between two physiological races of Phytophthora nicotianae.</title>
        <authorList>
            <person name="Liu H."/>
            <person name="Ma X."/>
            <person name="Yu H."/>
            <person name="Fang D."/>
            <person name="Li Y."/>
            <person name="Wang X."/>
            <person name="Wang W."/>
            <person name="Dong Y."/>
            <person name="Xiao B."/>
        </authorList>
    </citation>
    <scope>NUCLEOTIDE SEQUENCE [LARGE SCALE GENOMIC DNA]</scope>
    <source>
        <strain evidence="5">race 0</strain>
    </source>
</reference>